<keyword evidence="5 7" id="KW-1133">Transmembrane helix</keyword>
<comment type="subcellular location">
    <subcellularLocation>
        <location evidence="1">Cell membrane</location>
        <topology evidence="1">Multi-pass membrane protein</topology>
    </subcellularLocation>
</comment>
<evidence type="ECO:0000256" key="2">
    <source>
        <dbReference type="ARBA" id="ARBA00022448"/>
    </source>
</evidence>
<keyword evidence="3" id="KW-1003">Cell membrane</keyword>
<accession>A0A2W1JMH4</accession>
<feature type="transmembrane region" description="Helical" evidence="7">
    <location>
        <begin position="307"/>
        <end position="331"/>
    </location>
</feature>
<gene>
    <name evidence="8" type="ORF">C1752_03491</name>
</gene>
<evidence type="ECO:0000256" key="3">
    <source>
        <dbReference type="ARBA" id="ARBA00022475"/>
    </source>
</evidence>
<dbReference type="PANTHER" id="PTHR43266">
    <property type="entry name" value="MACROLIDE-EFFLUX PROTEIN"/>
    <property type="match status" value="1"/>
</dbReference>
<name>A0A2W1JMH4_9CYAN</name>
<dbReference type="Pfam" id="PF07690">
    <property type="entry name" value="MFS_1"/>
    <property type="match status" value="1"/>
</dbReference>
<evidence type="ECO:0000256" key="6">
    <source>
        <dbReference type="ARBA" id="ARBA00023136"/>
    </source>
</evidence>
<evidence type="ECO:0000256" key="4">
    <source>
        <dbReference type="ARBA" id="ARBA00022692"/>
    </source>
</evidence>
<evidence type="ECO:0000256" key="7">
    <source>
        <dbReference type="SAM" id="Phobius"/>
    </source>
</evidence>
<sequence length="436" mass="46367">MSAVPGVKVYGTLWAGQCASLLGSNMTNFAVTLWAWEQTGQATPLSLLFFFAQVAKIAAATFSGVLVDRYSRQKLMIVGNAIAGLSSICILVLLQTHQLALWHLYFSCAINGLFSYIQSLALSTSVSLLLPEHHYGRAGAMDSLKGAGAFVFAPAFAGALYPFIGLLGILGIDLATFGFAAVSLFVLHIPQPLPISGPETIRQKLTFGFRYIVKQPGLKAILIFLFSANFFTSASIAILPAVILARSENDIGLLATFQSALGCGGVFGALLLAIFGVFTPRIHGLFLGVALPQLGWLILSVTQAKGLWIVAAFLSACFIPLVGASNQAIWLAKVKPALQGRVFATRYLLAQASTPLGAVISGPLADRIFEPAMQNQGILAKSFVGSWLGTGQGMGLTLELMCFATCNLVIGLSGYGIRRLRYAEVVLQVSKPSLRE</sequence>
<reference evidence="8 9" key="1">
    <citation type="journal article" date="2018" name="Sci. Rep.">
        <title>A novel species of the marine cyanobacterium Acaryochloris with a unique pigment content and lifestyle.</title>
        <authorList>
            <person name="Partensky F."/>
            <person name="Six C."/>
            <person name="Ratin M."/>
            <person name="Garczarek L."/>
            <person name="Vaulot D."/>
            <person name="Probert I."/>
            <person name="Calteau A."/>
            <person name="Gourvil P."/>
            <person name="Marie D."/>
            <person name="Grebert T."/>
            <person name="Bouchier C."/>
            <person name="Le Panse S."/>
            <person name="Gachenot M."/>
            <person name="Rodriguez F."/>
            <person name="Garrido J.L."/>
        </authorList>
    </citation>
    <scope>NUCLEOTIDE SEQUENCE [LARGE SCALE GENOMIC DNA]</scope>
    <source>
        <strain evidence="8 9">RCC1774</strain>
    </source>
</reference>
<feature type="transmembrane region" description="Helical" evidence="7">
    <location>
        <begin position="75"/>
        <end position="94"/>
    </location>
</feature>
<organism evidence="8 9">
    <name type="scientific">Acaryochloris thomasi RCC1774</name>
    <dbReference type="NCBI Taxonomy" id="1764569"/>
    <lineage>
        <taxon>Bacteria</taxon>
        <taxon>Bacillati</taxon>
        <taxon>Cyanobacteriota</taxon>
        <taxon>Cyanophyceae</taxon>
        <taxon>Acaryochloridales</taxon>
        <taxon>Acaryochloridaceae</taxon>
        <taxon>Acaryochloris</taxon>
        <taxon>Acaryochloris thomasi</taxon>
    </lineage>
</organism>
<dbReference type="OrthoDB" id="9775268at2"/>
<dbReference type="Proteomes" id="UP000248857">
    <property type="component" value="Unassembled WGS sequence"/>
</dbReference>
<comment type="caution">
    <text evidence="8">The sequence shown here is derived from an EMBL/GenBank/DDBJ whole genome shotgun (WGS) entry which is preliminary data.</text>
</comment>
<keyword evidence="4 7" id="KW-0812">Transmembrane</keyword>
<feature type="transmembrane region" description="Helical" evidence="7">
    <location>
        <begin position="220"/>
        <end position="245"/>
    </location>
</feature>
<feature type="transmembrane region" description="Helical" evidence="7">
    <location>
        <begin position="48"/>
        <end position="68"/>
    </location>
</feature>
<dbReference type="PANTHER" id="PTHR43266:SF2">
    <property type="entry name" value="MAJOR FACILITATOR SUPERFAMILY (MFS) PROFILE DOMAIN-CONTAINING PROTEIN"/>
    <property type="match status" value="1"/>
</dbReference>
<keyword evidence="9" id="KW-1185">Reference proteome</keyword>
<evidence type="ECO:0000313" key="8">
    <source>
        <dbReference type="EMBL" id="PZD72655.1"/>
    </source>
</evidence>
<dbReference type="InterPro" id="IPR036259">
    <property type="entry name" value="MFS_trans_sf"/>
</dbReference>
<evidence type="ECO:0000313" key="9">
    <source>
        <dbReference type="Proteomes" id="UP000248857"/>
    </source>
</evidence>
<dbReference type="GO" id="GO:0022857">
    <property type="term" value="F:transmembrane transporter activity"/>
    <property type="evidence" value="ECO:0007669"/>
    <property type="project" value="InterPro"/>
</dbReference>
<feature type="transmembrane region" description="Helical" evidence="7">
    <location>
        <begin position="251"/>
        <end position="275"/>
    </location>
</feature>
<dbReference type="SUPFAM" id="SSF103473">
    <property type="entry name" value="MFS general substrate transporter"/>
    <property type="match status" value="1"/>
</dbReference>
<keyword evidence="2" id="KW-0813">Transport</keyword>
<feature type="transmembrane region" description="Helical" evidence="7">
    <location>
        <begin position="100"/>
        <end position="122"/>
    </location>
</feature>
<evidence type="ECO:0008006" key="10">
    <source>
        <dbReference type="Google" id="ProtNLM"/>
    </source>
</evidence>
<dbReference type="InterPro" id="IPR011701">
    <property type="entry name" value="MFS"/>
</dbReference>
<dbReference type="EMBL" id="PQWO01000009">
    <property type="protein sequence ID" value="PZD72655.1"/>
    <property type="molecule type" value="Genomic_DNA"/>
</dbReference>
<evidence type="ECO:0000256" key="1">
    <source>
        <dbReference type="ARBA" id="ARBA00004651"/>
    </source>
</evidence>
<feature type="transmembrane region" description="Helical" evidence="7">
    <location>
        <begin position="12"/>
        <end position="36"/>
    </location>
</feature>
<dbReference type="GO" id="GO:0005886">
    <property type="term" value="C:plasma membrane"/>
    <property type="evidence" value="ECO:0007669"/>
    <property type="project" value="UniProtKB-SubCell"/>
</dbReference>
<feature type="transmembrane region" description="Helical" evidence="7">
    <location>
        <begin position="282"/>
        <end position="301"/>
    </location>
</feature>
<protein>
    <recommendedName>
        <fullName evidence="10">MFS transporter</fullName>
    </recommendedName>
</protein>
<feature type="transmembrane region" description="Helical" evidence="7">
    <location>
        <begin position="143"/>
        <end position="161"/>
    </location>
</feature>
<evidence type="ECO:0000256" key="5">
    <source>
        <dbReference type="ARBA" id="ARBA00022989"/>
    </source>
</evidence>
<dbReference type="AlphaFoldDB" id="A0A2W1JMH4"/>
<keyword evidence="6 7" id="KW-0472">Membrane</keyword>
<proteinExistence type="predicted"/>
<dbReference type="RefSeq" id="WP_110986926.1">
    <property type="nucleotide sequence ID" value="NZ_CAWNWM010000009.1"/>
</dbReference>
<dbReference type="Gene3D" id="1.20.1250.20">
    <property type="entry name" value="MFS general substrate transporter like domains"/>
    <property type="match status" value="1"/>
</dbReference>
<dbReference type="CDD" id="cd06173">
    <property type="entry name" value="MFS_MefA_like"/>
    <property type="match status" value="1"/>
</dbReference>